<dbReference type="PROSITE" id="PS50231">
    <property type="entry name" value="RICIN_B_LECTIN"/>
    <property type="match status" value="1"/>
</dbReference>
<dbReference type="Pfam" id="PF00754">
    <property type="entry name" value="F5_F8_type_C"/>
    <property type="match status" value="1"/>
</dbReference>
<dbReference type="PROSITE" id="PS50022">
    <property type="entry name" value="FA58C_3"/>
    <property type="match status" value="1"/>
</dbReference>
<dbReference type="Pfam" id="PF14200">
    <property type="entry name" value="RicinB_lectin_2"/>
    <property type="match status" value="1"/>
</dbReference>
<dbReference type="CDD" id="cd00161">
    <property type="entry name" value="beta-trefoil_Ricin-like"/>
    <property type="match status" value="1"/>
</dbReference>
<name>A0ABP5DNR4_9ACTN</name>
<dbReference type="InterPro" id="IPR008979">
    <property type="entry name" value="Galactose-bd-like_sf"/>
</dbReference>
<dbReference type="Proteomes" id="UP001499854">
    <property type="component" value="Unassembled WGS sequence"/>
</dbReference>
<feature type="domain" description="F5/8 type C" evidence="3">
    <location>
        <begin position="582"/>
        <end position="721"/>
    </location>
</feature>
<feature type="compositionally biased region" description="Low complexity" evidence="1">
    <location>
        <begin position="580"/>
        <end position="595"/>
    </location>
</feature>
<evidence type="ECO:0000313" key="4">
    <source>
        <dbReference type="EMBL" id="GAA1983532.1"/>
    </source>
</evidence>
<dbReference type="InterPro" id="IPR035992">
    <property type="entry name" value="Ricin_B-like_lectins"/>
</dbReference>
<organism evidence="4 5">
    <name type="scientific">Catenulispora subtropica</name>
    <dbReference type="NCBI Taxonomy" id="450798"/>
    <lineage>
        <taxon>Bacteria</taxon>
        <taxon>Bacillati</taxon>
        <taxon>Actinomycetota</taxon>
        <taxon>Actinomycetes</taxon>
        <taxon>Catenulisporales</taxon>
        <taxon>Catenulisporaceae</taxon>
        <taxon>Catenulispora</taxon>
    </lineage>
</organism>
<keyword evidence="2" id="KW-0732">Signal</keyword>
<accession>A0ABP5DNR4</accession>
<comment type="caution">
    <text evidence="4">The sequence shown here is derived from an EMBL/GenBank/DDBJ whole genome shotgun (WGS) entry which is preliminary data.</text>
</comment>
<dbReference type="SUPFAM" id="SSF50370">
    <property type="entry name" value="Ricin B-like lectins"/>
    <property type="match status" value="1"/>
</dbReference>
<proteinExistence type="predicted"/>
<protein>
    <recommendedName>
        <fullName evidence="3">F5/8 type C domain-containing protein</fullName>
    </recommendedName>
</protein>
<sequence length="721" mass="75789">MAAAATVAVATLAAAGTLTTPASATPPNATYTISVGSTGTFSFGTDSPATPYIDKDGTFYFQESFSQYDEATSPNHYWQFYSGTNFDTATKNTAISDAVDPANPQDSNANTTWRCDNGPTGVNATAGGGYSLPDYCDLIGTWVDPDTGNWYGLVHNEFTGSPFGDGLHYDSIDYAVSTNQGKVWAITGHAITSPYSTLRNDTSAFPNQTYDYGDGDPRLFVDQASGYFYLGYSTRIVPKGGVGGSTDWLEHVARAPMSGKMATGTWQKWYNGSWSQPGVGGLESNVVPVTSADGDGYTPVANDYNPANIGNVDQQIAAGTLPPSSPLAVMNISYDAYLGLYIATPQSDQSSNRPQQFYVTDDLSTQKWYLAGDSGSYTQASWYRWLVDGANATNSTIVGKTFRYYCVIECGNFGGYTDITLSSTSPAAPPVDTSKTYVIANGSGQVLAQVSGSTATTSAPADGSTLQSWSFSSDGDGSFTVTNAATGQVLGVNSASTTGRAWGTAPTATTLSGAPAVGQQWFVIKNTSPAGTFRLVNRYSGLVLGMSSTSGRLIETTPTRNWTNTTGSGVGGTRSAADQTLTFTPSGTTGTPTDLTLAKPTTASSVEPGTSFTANLATDGDAATRWSSAYSDPQWLRVDMGATHQVTEVKLSWEAAYGKAFQIQTSNDGTTWTTIYSTTTGTGGVQDLTGLSGSGRYIRLYGTARGTGYGYSLWSFDAYGT</sequence>
<reference evidence="5" key="1">
    <citation type="journal article" date="2019" name="Int. J. Syst. Evol. Microbiol.">
        <title>The Global Catalogue of Microorganisms (GCM) 10K type strain sequencing project: providing services to taxonomists for standard genome sequencing and annotation.</title>
        <authorList>
            <consortium name="The Broad Institute Genomics Platform"/>
            <consortium name="The Broad Institute Genome Sequencing Center for Infectious Disease"/>
            <person name="Wu L."/>
            <person name="Ma J."/>
        </authorList>
    </citation>
    <scope>NUCLEOTIDE SEQUENCE [LARGE SCALE GENOMIC DNA]</scope>
    <source>
        <strain evidence="5">JCM 16013</strain>
    </source>
</reference>
<dbReference type="RefSeq" id="WP_344659706.1">
    <property type="nucleotide sequence ID" value="NZ_BAAAQM010000031.1"/>
</dbReference>
<evidence type="ECO:0000256" key="2">
    <source>
        <dbReference type="SAM" id="SignalP"/>
    </source>
</evidence>
<dbReference type="InterPro" id="IPR000421">
    <property type="entry name" value="FA58C"/>
</dbReference>
<keyword evidence="5" id="KW-1185">Reference proteome</keyword>
<evidence type="ECO:0000259" key="3">
    <source>
        <dbReference type="PROSITE" id="PS50022"/>
    </source>
</evidence>
<dbReference type="InterPro" id="IPR000772">
    <property type="entry name" value="Ricin_B_lectin"/>
</dbReference>
<feature type="compositionally biased region" description="Low complexity" evidence="1">
    <location>
        <begin position="557"/>
        <end position="566"/>
    </location>
</feature>
<dbReference type="SUPFAM" id="SSF49785">
    <property type="entry name" value="Galactose-binding domain-like"/>
    <property type="match status" value="1"/>
</dbReference>
<feature type="region of interest" description="Disordered" evidence="1">
    <location>
        <begin position="557"/>
        <end position="595"/>
    </location>
</feature>
<dbReference type="Gene3D" id="2.60.120.260">
    <property type="entry name" value="Galactose-binding domain-like"/>
    <property type="match status" value="1"/>
</dbReference>
<dbReference type="EMBL" id="BAAAQM010000031">
    <property type="protein sequence ID" value="GAA1983532.1"/>
    <property type="molecule type" value="Genomic_DNA"/>
</dbReference>
<feature type="chain" id="PRO_5045040809" description="F5/8 type C domain-containing protein" evidence="2">
    <location>
        <begin position="25"/>
        <end position="721"/>
    </location>
</feature>
<evidence type="ECO:0000256" key="1">
    <source>
        <dbReference type="SAM" id="MobiDB-lite"/>
    </source>
</evidence>
<dbReference type="Gene3D" id="2.80.10.50">
    <property type="match status" value="1"/>
</dbReference>
<evidence type="ECO:0000313" key="5">
    <source>
        <dbReference type="Proteomes" id="UP001499854"/>
    </source>
</evidence>
<gene>
    <name evidence="4" type="ORF">GCM10009838_51600</name>
</gene>
<feature type="signal peptide" evidence="2">
    <location>
        <begin position="1"/>
        <end position="24"/>
    </location>
</feature>